<keyword evidence="1" id="KW-0472">Membrane</keyword>
<feature type="transmembrane region" description="Helical" evidence="1">
    <location>
        <begin position="382"/>
        <end position="398"/>
    </location>
</feature>
<comment type="caution">
    <text evidence="2">The sequence shown here is derived from an EMBL/GenBank/DDBJ whole genome shotgun (WGS) entry which is preliminary data.</text>
</comment>
<feature type="transmembrane region" description="Helical" evidence="1">
    <location>
        <begin position="207"/>
        <end position="223"/>
    </location>
</feature>
<feature type="transmembrane region" description="Helical" evidence="1">
    <location>
        <begin position="360"/>
        <end position="376"/>
    </location>
</feature>
<dbReference type="EMBL" id="QPID01000016">
    <property type="protein sequence ID" value="RCU43295.1"/>
    <property type="molecule type" value="Genomic_DNA"/>
</dbReference>
<dbReference type="NCBIfam" id="TIGR04370">
    <property type="entry name" value="glyco_rpt_poly"/>
    <property type="match status" value="1"/>
</dbReference>
<dbReference type="Proteomes" id="UP000252558">
    <property type="component" value="Unassembled WGS sequence"/>
</dbReference>
<keyword evidence="1" id="KW-0812">Transmembrane</keyword>
<keyword evidence="1" id="KW-1133">Transmembrane helix</keyword>
<organism evidence="2 3">
    <name type="scientific">Corallincola holothuriorum</name>
    <dbReference type="NCBI Taxonomy" id="2282215"/>
    <lineage>
        <taxon>Bacteria</taxon>
        <taxon>Pseudomonadati</taxon>
        <taxon>Pseudomonadota</taxon>
        <taxon>Gammaproteobacteria</taxon>
        <taxon>Alteromonadales</taxon>
        <taxon>Psychromonadaceae</taxon>
        <taxon>Corallincola</taxon>
    </lineage>
</organism>
<evidence type="ECO:0000313" key="3">
    <source>
        <dbReference type="Proteomes" id="UP000252558"/>
    </source>
</evidence>
<dbReference type="RefSeq" id="WP_114339973.1">
    <property type="nucleotide sequence ID" value="NZ_QPID01000016.1"/>
</dbReference>
<feature type="transmembrane region" description="Helical" evidence="1">
    <location>
        <begin position="80"/>
        <end position="99"/>
    </location>
</feature>
<sequence>MMRHFGLFFLCFWWVLWLTLSYSSINPIKSPSTEVTILYLISFFSIVLGYFFVIKFIGVRRKVEIGLQSVINNKHINNSLFRYSYISLGAIISSLYYVGAFSTSFSDYFFKVRGGSAEALVSGSGLIDYGLKVVIYPIMLAVTLLIFSSPDGKKFKLLLVLNILFFLLFSYFFQVNYPMILLFVIIFHSQFNPCVFTSILRDFRKRSLIPLVLLCLLVVAAAFNRFGSHDIGGMLSHYLVSYHTLGFAFFDFYYQEDGSLLHEHSFGLSMLASFDFIFSYFVNFFGVEYIASSTQNVMNNSIPINLGRQGSVNYGNAFGTYLFTFYRDFNFVGVFLYSVLYGAILGVTNKKSMRGDRFSYSLYLYFISMGTIGMYVSPLDYSYFWIVPIIIFCIKHKFSFSKSDRRGVSDISSTS</sequence>
<feature type="transmembrane region" description="Helical" evidence="1">
    <location>
        <begin position="37"/>
        <end position="59"/>
    </location>
</feature>
<protein>
    <submittedName>
        <fullName evidence="2">Oligosaccharide repeat unit polymerase</fullName>
    </submittedName>
</protein>
<proteinExistence type="predicted"/>
<feature type="transmembrane region" description="Helical" evidence="1">
    <location>
        <begin position="329"/>
        <end position="348"/>
    </location>
</feature>
<feature type="transmembrane region" description="Helical" evidence="1">
    <location>
        <begin position="179"/>
        <end position="200"/>
    </location>
</feature>
<dbReference type="OrthoDB" id="344435at2"/>
<accession>A0A368N167</accession>
<gene>
    <name evidence="2" type="ORF">DU002_18670</name>
</gene>
<feature type="transmembrane region" description="Helical" evidence="1">
    <location>
        <begin position="266"/>
        <end position="291"/>
    </location>
</feature>
<dbReference type="AlphaFoldDB" id="A0A368N167"/>
<keyword evidence="3" id="KW-1185">Reference proteome</keyword>
<evidence type="ECO:0000256" key="1">
    <source>
        <dbReference type="SAM" id="Phobius"/>
    </source>
</evidence>
<reference evidence="2 3" key="1">
    <citation type="submission" date="2018-07" db="EMBL/GenBank/DDBJ databases">
        <title>Corallincola holothuriorum sp. nov., a new facultative anaerobe isolated from sea cucumber Apostichopus japonicus.</title>
        <authorList>
            <person name="Xia H."/>
        </authorList>
    </citation>
    <scope>NUCLEOTIDE SEQUENCE [LARGE SCALE GENOMIC DNA]</scope>
    <source>
        <strain evidence="2 3">C4</strain>
    </source>
</reference>
<feature type="transmembrane region" description="Helical" evidence="1">
    <location>
        <begin position="235"/>
        <end position="254"/>
    </location>
</feature>
<feature type="transmembrane region" description="Helical" evidence="1">
    <location>
        <begin position="129"/>
        <end position="148"/>
    </location>
</feature>
<feature type="transmembrane region" description="Helical" evidence="1">
    <location>
        <begin position="155"/>
        <end position="173"/>
    </location>
</feature>
<name>A0A368N167_9GAMM</name>
<evidence type="ECO:0000313" key="2">
    <source>
        <dbReference type="EMBL" id="RCU43295.1"/>
    </source>
</evidence>